<dbReference type="PANTHER" id="PTHR32347">
    <property type="entry name" value="EFFLUX SYSTEM COMPONENT YKNX-RELATED"/>
    <property type="match status" value="1"/>
</dbReference>
<feature type="region of interest" description="Disordered" evidence="3">
    <location>
        <begin position="293"/>
        <end position="335"/>
    </location>
</feature>
<reference evidence="6 7" key="1">
    <citation type="submission" date="2020-08" db="EMBL/GenBank/DDBJ databases">
        <title>Sequencing the genomes of 1000 actinobacteria strains.</title>
        <authorList>
            <person name="Klenk H.-P."/>
        </authorList>
    </citation>
    <scope>NUCLEOTIDE SEQUENCE [LARGE SCALE GENOMIC DNA]</scope>
    <source>
        <strain evidence="6 7">DSM 11053</strain>
    </source>
</reference>
<sequence length="502" mass="50295">MNRRRIAVNGVIVLALAGVGAGTYASLAATRPVPLTAGQVVAVTRGTVVATVTASGNAEARSTVAQSMGSGASGTVEKIYVHTGQRVTKGQRLLVVDDGDARDAVDNAESDLRSAQAQLQTATRGRTLAEQQQDQASVASAETSVKNARTSLDGAEDTADLDAKQQDQLVHRAKEALDDAEDATYATDDAKDSAVTQAETSYLQAKQGRDATKLKDRQSVASAKGQVSSAQRTLASQQATVAVNDQPADPDTVASAQTAVDKDEVALERAKATLAATTLRASLAGTVGTISAVQGQSSSGSSGSSGSTSTSSTSGSTGSTGSTGSSSAGSSSSSGAGLVEIVDAAHLQVTADVAEADIVKVKDGQPATVVFAASNKTVQGKVSAIDTTSTVTNNVVEYGVTITLDASAASLRVGQTATVTVTTGTRQDALSVPTSALTKAGDRYTVLRRANGADSTVEVQTGLVGTTDTEITSGLAEGDQVVIALTTAATTTGGGGPRRGGG</sequence>
<dbReference type="InterPro" id="IPR058627">
    <property type="entry name" value="MdtA-like_C"/>
</dbReference>
<dbReference type="InterPro" id="IPR050465">
    <property type="entry name" value="UPF0194_transport"/>
</dbReference>
<organism evidence="6 7">
    <name type="scientific">Microlunatus antarcticus</name>
    <dbReference type="NCBI Taxonomy" id="53388"/>
    <lineage>
        <taxon>Bacteria</taxon>
        <taxon>Bacillati</taxon>
        <taxon>Actinomycetota</taxon>
        <taxon>Actinomycetes</taxon>
        <taxon>Propionibacteriales</taxon>
        <taxon>Propionibacteriaceae</taxon>
        <taxon>Microlunatus</taxon>
    </lineage>
</organism>
<dbReference type="Gene3D" id="6.20.50.140">
    <property type="match status" value="1"/>
</dbReference>
<evidence type="ECO:0000256" key="1">
    <source>
        <dbReference type="ARBA" id="ARBA00004196"/>
    </source>
</evidence>
<dbReference type="RefSeq" id="WP_183337695.1">
    <property type="nucleotide sequence ID" value="NZ_JACHZG010000001.1"/>
</dbReference>
<dbReference type="PANTHER" id="PTHR32347:SF23">
    <property type="entry name" value="BLL5650 PROTEIN"/>
    <property type="match status" value="1"/>
</dbReference>
<proteinExistence type="predicted"/>
<dbReference type="SUPFAM" id="SSF111369">
    <property type="entry name" value="HlyD-like secretion proteins"/>
    <property type="match status" value="1"/>
</dbReference>
<feature type="compositionally biased region" description="Polar residues" evidence="3">
    <location>
        <begin position="116"/>
        <end position="150"/>
    </location>
</feature>
<comment type="caution">
    <text evidence="6">The sequence shown here is derived from an EMBL/GenBank/DDBJ whole genome shotgun (WGS) entry which is preliminary data.</text>
</comment>
<evidence type="ECO:0000313" key="6">
    <source>
        <dbReference type="EMBL" id="MBB3326822.1"/>
    </source>
</evidence>
<evidence type="ECO:0000256" key="2">
    <source>
        <dbReference type="ARBA" id="ARBA00023054"/>
    </source>
</evidence>
<dbReference type="Gene3D" id="2.40.50.100">
    <property type="match status" value="1"/>
</dbReference>
<evidence type="ECO:0000256" key="3">
    <source>
        <dbReference type="SAM" id="MobiDB-lite"/>
    </source>
</evidence>
<name>A0A7W5JW34_9ACTN</name>
<dbReference type="PRINTS" id="PR01490">
    <property type="entry name" value="RTXTOXIND"/>
</dbReference>
<dbReference type="Pfam" id="PF25990">
    <property type="entry name" value="Beta-barrel_YknX"/>
    <property type="match status" value="1"/>
</dbReference>
<dbReference type="GO" id="GO:0030313">
    <property type="term" value="C:cell envelope"/>
    <property type="evidence" value="ECO:0007669"/>
    <property type="project" value="UniProtKB-SubCell"/>
</dbReference>
<dbReference type="Pfam" id="PF25967">
    <property type="entry name" value="RND-MFP_C"/>
    <property type="match status" value="1"/>
</dbReference>
<comment type="subcellular location">
    <subcellularLocation>
        <location evidence="1">Cell envelope</location>
    </subcellularLocation>
</comment>
<dbReference type="Gene3D" id="2.40.30.170">
    <property type="match status" value="1"/>
</dbReference>
<evidence type="ECO:0000259" key="5">
    <source>
        <dbReference type="Pfam" id="PF25990"/>
    </source>
</evidence>
<feature type="domain" description="YknX-like beta-barrel" evidence="5">
    <location>
        <begin position="347"/>
        <end position="421"/>
    </location>
</feature>
<gene>
    <name evidence="6" type="ORF">FHX39_001766</name>
</gene>
<feature type="region of interest" description="Disordered" evidence="3">
    <location>
        <begin position="116"/>
        <end position="163"/>
    </location>
</feature>
<dbReference type="AlphaFoldDB" id="A0A7W5JW34"/>
<dbReference type="EMBL" id="JACHZG010000001">
    <property type="protein sequence ID" value="MBB3326822.1"/>
    <property type="molecule type" value="Genomic_DNA"/>
</dbReference>
<protein>
    <submittedName>
        <fullName evidence="6">Multidrug efflux pump subunit AcrA (Membrane-fusion protein)</fullName>
    </submittedName>
</protein>
<keyword evidence="2" id="KW-0175">Coiled coil</keyword>
<dbReference type="Proteomes" id="UP000565572">
    <property type="component" value="Unassembled WGS sequence"/>
</dbReference>
<accession>A0A7W5JW34</accession>
<evidence type="ECO:0000313" key="7">
    <source>
        <dbReference type="Proteomes" id="UP000565572"/>
    </source>
</evidence>
<dbReference type="InterPro" id="IPR058636">
    <property type="entry name" value="Beta-barrel_YknX"/>
</dbReference>
<evidence type="ECO:0000259" key="4">
    <source>
        <dbReference type="Pfam" id="PF25967"/>
    </source>
</evidence>
<keyword evidence="7" id="KW-1185">Reference proteome</keyword>
<feature type="compositionally biased region" description="Low complexity" evidence="3">
    <location>
        <begin position="297"/>
        <end position="335"/>
    </location>
</feature>
<feature type="domain" description="Multidrug resistance protein MdtA-like C-terminal permuted SH3" evidence="4">
    <location>
        <begin position="428"/>
        <end position="483"/>
    </location>
</feature>